<proteinExistence type="predicted"/>
<dbReference type="HOGENOM" id="CLU_1244620_0_0_9"/>
<geneLocation type="plasmid" evidence="1 2">
    <name>pSRC3</name>
</geneLocation>
<evidence type="ECO:0000313" key="2">
    <source>
        <dbReference type="Proteomes" id="UP000007887"/>
    </source>
</evidence>
<keyword evidence="1" id="KW-0614">Plasmid</keyword>
<protein>
    <submittedName>
        <fullName evidence="1">Uncharacterized protein</fullName>
    </submittedName>
</protein>
<name>I0GWI5_SELRL</name>
<dbReference type="KEGG" id="sri:SELR_pSRC300490"/>
<sequence>MRIEKKIIPAVYVPAHIETMKIYEYSELADDVKDRLRKEAFDSLDIYDIMDSWENTVKAIGKLIGAEKPSYEIGYCCHNYLRFIFDELEGEISGPRAMAWIQNNWIDKAYKGKYFSTPFRKCEKSKEHPAGITYKYRYSKIMVALDNCPFTGVCYDCNFGEAWTEFKEGIRQGKQLTINDFLEILEQKLVSDISQEIDYRFSNEGIDEELSENEYYENGEAV</sequence>
<gene>
    <name evidence="1" type="ordered locus">SELR_pSRC300490</name>
</gene>
<accession>I0GWI5</accession>
<dbReference type="AlphaFoldDB" id="I0GWI5"/>
<dbReference type="EMBL" id="AP012300">
    <property type="protein sequence ID" value="BAL85122.1"/>
    <property type="molecule type" value="Genomic_DNA"/>
</dbReference>
<dbReference type="RefSeq" id="WP_014426140.1">
    <property type="nucleotide sequence ID" value="NC_017073.1"/>
</dbReference>
<evidence type="ECO:0000313" key="1">
    <source>
        <dbReference type="EMBL" id="BAL85122.1"/>
    </source>
</evidence>
<organism evidence="1 2">
    <name type="scientific">Selenomonas ruminantium subsp. lactilytica (strain NBRC 103574 / TAM6421)</name>
    <dbReference type="NCBI Taxonomy" id="927704"/>
    <lineage>
        <taxon>Bacteria</taxon>
        <taxon>Bacillati</taxon>
        <taxon>Bacillota</taxon>
        <taxon>Negativicutes</taxon>
        <taxon>Selenomonadales</taxon>
        <taxon>Selenomonadaceae</taxon>
        <taxon>Selenomonas</taxon>
    </lineage>
</organism>
<dbReference type="PATRIC" id="fig|927704.6.peg.3363"/>
<dbReference type="Proteomes" id="UP000007887">
    <property type="component" value="Plasmid pSRC3"/>
</dbReference>
<reference evidence="1 2" key="1">
    <citation type="submission" date="2011-10" db="EMBL/GenBank/DDBJ databases">
        <title>Whole genome sequence of Selenomonas ruminantium subsp. lactilytica TAM6421.</title>
        <authorList>
            <person name="Oguchi A."/>
            <person name="Ankai A."/>
            <person name="Kaneko J."/>
            <person name="Yamada-Narita S."/>
            <person name="Fukui S."/>
            <person name="Takahashi M."/>
            <person name="Onodera T."/>
            <person name="Kojima S."/>
            <person name="Fushimi T."/>
            <person name="Abe N."/>
            <person name="Kamio Y."/>
            <person name="Yamazaki S."/>
            <person name="Fujita N."/>
        </authorList>
    </citation>
    <scope>NUCLEOTIDE SEQUENCE [LARGE SCALE GENOMIC DNA]</scope>
    <source>
        <strain evidence="2">NBRC 103574 / TAM6421</strain>
        <plasmid evidence="1 2">pSRC3</plasmid>
    </source>
</reference>